<accession>A0A7S3YFG7</accession>
<dbReference type="PANTHER" id="PTHR22939">
    <property type="entry name" value="SERINE PROTEASE FAMILY S1C HTRA-RELATED"/>
    <property type="match status" value="1"/>
</dbReference>
<sequence length="208" mass="22608">MTTRPYIGCTLGKIPYPDKGVLIHNVMKGGPASKAGVMAKDVIIALDDCPISDSDRFLMMISLQDIGGKVRLKVRRGGKREVECVLRVGEWEKKKEKILVVKDEQNPLEGTTLGEMSPTLNSRLGLDAALSGVVVIRVARGSTAEGLFQPKDHILQVGEQKIASLEDLTKAIEPVVKSKTPTVVKIRVARGEVVIEFRLSVGSPRAKL</sequence>
<dbReference type="PANTHER" id="PTHR22939:SF129">
    <property type="entry name" value="SERINE PROTEASE HTRA2, MITOCHONDRIAL"/>
    <property type="match status" value="1"/>
</dbReference>
<feature type="domain" description="PDZ" evidence="2">
    <location>
        <begin position="20"/>
        <end position="78"/>
    </location>
</feature>
<dbReference type="InterPro" id="IPR001478">
    <property type="entry name" value="PDZ"/>
</dbReference>
<evidence type="ECO:0000256" key="1">
    <source>
        <dbReference type="ARBA" id="ARBA00010541"/>
    </source>
</evidence>
<dbReference type="SUPFAM" id="SSF50156">
    <property type="entry name" value="PDZ domain-like"/>
    <property type="match status" value="2"/>
</dbReference>
<evidence type="ECO:0000259" key="2">
    <source>
        <dbReference type="PROSITE" id="PS50106"/>
    </source>
</evidence>
<dbReference type="EMBL" id="HBIV01005556">
    <property type="protein sequence ID" value="CAE0650000.1"/>
    <property type="molecule type" value="Transcribed_RNA"/>
</dbReference>
<protein>
    <recommendedName>
        <fullName evidence="2">PDZ domain-containing protein</fullName>
    </recommendedName>
</protein>
<name>A0A7S3YFG7_9EUKA</name>
<dbReference type="AlphaFoldDB" id="A0A7S3YFG7"/>
<dbReference type="Pfam" id="PF13180">
    <property type="entry name" value="PDZ_2"/>
    <property type="match status" value="2"/>
</dbReference>
<organism evidence="3">
    <name type="scientific">Lotharella globosa</name>
    <dbReference type="NCBI Taxonomy" id="91324"/>
    <lineage>
        <taxon>Eukaryota</taxon>
        <taxon>Sar</taxon>
        <taxon>Rhizaria</taxon>
        <taxon>Cercozoa</taxon>
        <taxon>Chlorarachniophyceae</taxon>
        <taxon>Lotharella</taxon>
    </lineage>
</organism>
<reference evidence="3" key="1">
    <citation type="submission" date="2021-01" db="EMBL/GenBank/DDBJ databases">
        <authorList>
            <person name="Corre E."/>
            <person name="Pelletier E."/>
            <person name="Niang G."/>
            <person name="Scheremetjew M."/>
            <person name="Finn R."/>
            <person name="Kale V."/>
            <person name="Holt S."/>
            <person name="Cochrane G."/>
            <person name="Meng A."/>
            <person name="Brown T."/>
            <person name="Cohen L."/>
        </authorList>
    </citation>
    <scope>NUCLEOTIDE SEQUENCE</scope>
    <source>
        <strain evidence="3">CCCM811</strain>
    </source>
</reference>
<comment type="similarity">
    <text evidence="1">Belongs to the peptidase S1C family.</text>
</comment>
<dbReference type="SMART" id="SM00228">
    <property type="entry name" value="PDZ"/>
    <property type="match status" value="2"/>
</dbReference>
<dbReference type="Gene3D" id="2.30.42.10">
    <property type="match status" value="2"/>
</dbReference>
<dbReference type="PROSITE" id="PS50106">
    <property type="entry name" value="PDZ"/>
    <property type="match status" value="1"/>
</dbReference>
<gene>
    <name evidence="3" type="ORF">LGLO00237_LOCUS3992</name>
</gene>
<proteinExistence type="inferred from homology"/>
<dbReference type="InterPro" id="IPR036034">
    <property type="entry name" value="PDZ_sf"/>
</dbReference>
<evidence type="ECO:0000313" key="3">
    <source>
        <dbReference type="EMBL" id="CAE0650000.1"/>
    </source>
</evidence>